<sequence>MARSPLDSQAPCLSEPVEALLPKTATDRGDLSPAHGALSAIPGDVFIPLWPSFTPLKAPASGFPPSQVQIMGNHPAHSSGSHEGESKVSFPGSVSTAVRPRLSLTEVCSSREHRGICPRATEQHELYFLGMKREQLCSDAF</sequence>
<dbReference type="AlphaFoldDB" id="A0A7J7ZJB7"/>
<dbReference type="Proteomes" id="UP000558488">
    <property type="component" value="Unassembled WGS sequence"/>
</dbReference>
<accession>A0A7J7ZJB7</accession>
<gene>
    <name evidence="2" type="ORF">mPipKuh1_009572</name>
</gene>
<protein>
    <submittedName>
        <fullName evidence="2">Uncharacterized protein</fullName>
    </submittedName>
</protein>
<reference evidence="2 3" key="1">
    <citation type="journal article" date="2020" name="Nature">
        <title>Six reference-quality genomes reveal evolution of bat adaptations.</title>
        <authorList>
            <person name="Jebb D."/>
            <person name="Huang Z."/>
            <person name="Pippel M."/>
            <person name="Hughes G.M."/>
            <person name="Lavrichenko K."/>
            <person name="Devanna P."/>
            <person name="Winkler S."/>
            <person name="Jermiin L.S."/>
            <person name="Skirmuntt E.C."/>
            <person name="Katzourakis A."/>
            <person name="Burkitt-Gray L."/>
            <person name="Ray D.A."/>
            <person name="Sullivan K.A.M."/>
            <person name="Roscito J.G."/>
            <person name="Kirilenko B.M."/>
            <person name="Davalos L.M."/>
            <person name="Corthals A.P."/>
            <person name="Power M.L."/>
            <person name="Jones G."/>
            <person name="Ransome R.D."/>
            <person name="Dechmann D.K.N."/>
            <person name="Locatelli A.G."/>
            <person name="Puechmaille S.J."/>
            <person name="Fedrigo O."/>
            <person name="Jarvis E.D."/>
            <person name="Hiller M."/>
            <person name="Vernes S.C."/>
            <person name="Myers E.W."/>
            <person name="Teeling E.C."/>
        </authorList>
    </citation>
    <scope>NUCLEOTIDE SEQUENCE [LARGE SCALE GENOMIC DNA]</scope>
    <source>
        <strain evidence="2">MPipKuh1</strain>
        <tissue evidence="2">Flight muscle</tissue>
    </source>
</reference>
<evidence type="ECO:0000313" key="3">
    <source>
        <dbReference type="Proteomes" id="UP000558488"/>
    </source>
</evidence>
<dbReference type="EMBL" id="JACAGB010000003">
    <property type="protein sequence ID" value="KAF6374353.1"/>
    <property type="molecule type" value="Genomic_DNA"/>
</dbReference>
<evidence type="ECO:0000313" key="2">
    <source>
        <dbReference type="EMBL" id="KAF6374353.1"/>
    </source>
</evidence>
<organism evidence="2 3">
    <name type="scientific">Pipistrellus kuhlii</name>
    <name type="common">Kuhl's pipistrelle</name>
    <dbReference type="NCBI Taxonomy" id="59472"/>
    <lineage>
        <taxon>Eukaryota</taxon>
        <taxon>Metazoa</taxon>
        <taxon>Chordata</taxon>
        <taxon>Craniata</taxon>
        <taxon>Vertebrata</taxon>
        <taxon>Euteleostomi</taxon>
        <taxon>Mammalia</taxon>
        <taxon>Eutheria</taxon>
        <taxon>Laurasiatheria</taxon>
        <taxon>Chiroptera</taxon>
        <taxon>Yangochiroptera</taxon>
        <taxon>Vespertilionidae</taxon>
        <taxon>Pipistrellus</taxon>
    </lineage>
</organism>
<comment type="caution">
    <text evidence="2">The sequence shown here is derived from an EMBL/GenBank/DDBJ whole genome shotgun (WGS) entry which is preliminary data.</text>
</comment>
<proteinExistence type="predicted"/>
<name>A0A7J7ZJB7_PIPKU</name>
<feature type="region of interest" description="Disordered" evidence="1">
    <location>
        <begin position="64"/>
        <end position="92"/>
    </location>
</feature>
<keyword evidence="3" id="KW-1185">Reference proteome</keyword>
<evidence type="ECO:0000256" key="1">
    <source>
        <dbReference type="SAM" id="MobiDB-lite"/>
    </source>
</evidence>
<feature type="compositionally biased region" description="Polar residues" evidence="1">
    <location>
        <begin position="64"/>
        <end position="79"/>
    </location>
</feature>